<comment type="caution">
    <text evidence="6">The sequence shown here is derived from an EMBL/GenBank/DDBJ whole genome shotgun (WGS) entry which is preliminary data.</text>
</comment>
<evidence type="ECO:0000259" key="4">
    <source>
        <dbReference type="PROSITE" id="PS51048"/>
    </source>
</evidence>
<feature type="compositionally biased region" description="Polar residues" evidence="3">
    <location>
        <begin position="488"/>
        <end position="503"/>
    </location>
</feature>
<dbReference type="InterPro" id="IPR007052">
    <property type="entry name" value="CS_dom"/>
</dbReference>
<dbReference type="Proteomes" id="UP000244309">
    <property type="component" value="Unassembled WGS sequence"/>
</dbReference>
<feature type="domain" description="CS" evidence="5">
    <location>
        <begin position="158"/>
        <end position="248"/>
    </location>
</feature>
<dbReference type="InterPro" id="IPR044563">
    <property type="entry name" value="Sgt1-like"/>
</dbReference>
<dbReference type="SMART" id="SM00028">
    <property type="entry name" value="TPR"/>
    <property type="match status" value="3"/>
</dbReference>
<organism evidence="6 7">
    <name type="scientific">Candidozyma haemuli</name>
    <dbReference type="NCBI Taxonomy" id="45357"/>
    <lineage>
        <taxon>Eukaryota</taxon>
        <taxon>Fungi</taxon>
        <taxon>Dikarya</taxon>
        <taxon>Ascomycota</taxon>
        <taxon>Saccharomycotina</taxon>
        <taxon>Pichiomycetes</taxon>
        <taxon>Metschnikowiaceae</taxon>
        <taxon>Candidozyma</taxon>
    </lineage>
</organism>
<evidence type="ECO:0008006" key="8">
    <source>
        <dbReference type="Google" id="ProtNLM"/>
    </source>
</evidence>
<dbReference type="Pfam" id="PF04969">
    <property type="entry name" value="CS"/>
    <property type="match status" value="1"/>
</dbReference>
<evidence type="ECO:0000313" key="7">
    <source>
        <dbReference type="Proteomes" id="UP000244309"/>
    </source>
</evidence>
<feature type="compositionally biased region" description="Polar residues" evidence="3">
    <location>
        <begin position="527"/>
        <end position="560"/>
    </location>
</feature>
<dbReference type="EMBL" id="PKFO01000003">
    <property type="protein sequence ID" value="PVH20588.1"/>
    <property type="molecule type" value="Genomic_DNA"/>
</dbReference>
<dbReference type="PROSITE" id="PS51203">
    <property type="entry name" value="CS"/>
    <property type="match status" value="1"/>
</dbReference>
<dbReference type="GO" id="GO:0051087">
    <property type="term" value="F:protein-folding chaperone binding"/>
    <property type="evidence" value="ECO:0007669"/>
    <property type="project" value="InterPro"/>
</dbReference>
<gene>
    <name evidence="6" type="ORF">CXQ85_002382</name>
</gene>
<feature type="compositionally biased region" description="Acidic residues" evidence="3">
    <location>
        <begin position="470"/>
        <end position="486"/>
    </location>
</feature>
<evidence type="ECO:0000256" key="3">
    <source>
        <dbReference type="SAM" id="MobiDB-lite"/>
    </source>
</evidence>
<protein>
    <recommendedName>
        <fullName evidence="8">CS domain-containing protein</fullName>
    </recommendedName>
</protein>
<reference evidence="6 7" key="1">
    <citation type="submission" date="2017-12" db="EMBL/GenBank/DDBJ databases">
        <title>Genome Sequence of a Multidrug-Resistant Candida haemulonii Isolate from a Patient with Chronic Leg Ulcers in Israel.</title>
        <authorList>
            <person name="Chow N.A."/>
            <person name="Gade L."/>
            <person name="Batra D."/>
            <person name="Rowe L.A."/>
            <person name="Ben-Ami R."/>
            <person name="Loparev V.N."/>
            <person name="Litvintseva A.P."/>
        </authorList>
    </citation>
    <scope>NUCLEOTIDE SEQUENCE [LARGE SCALE GENOMIC DNA]</scope>
    <source>
        <strain evidence="6 7">B11899</strain>
    </source>
</reference>
<dbReference type="InterPro" id="IPR011990">
    <property type="entry name" value="TPR-like_helical_dom_sf"/>
</dbReference>
<dbReference type="STRING" id="45357.A0A2V1ARY8"/>
<dbReference type="PANTHER" id="PTHR45862">
    <property type="entry name" value="PROTEIN SGT1 HOMOLOG"/>
    <property type="match status" value="1"/>
</dbReference>
<feature type="repeat" description="TPR" evidence="2">
    <location>
        <begin position="3"/>
        <end position="36"/>
    </location>
</feature>
<dbReference type="VEuPathDB" id="FungiDB:CXQ85_002382"/>
<keyword evidence="2" id="KW-0802">TPR repeat</keyword>
<name>A0A2V1ARY8_9ASCO</name>
<keyword evidence="7" id="KW-1185">Reference proteome</keyword>
<dbReference type="SUPFAM" id="SSF49764">
    <property type="entry name" value="HSP20-like chaperones"/>
    <property type="match status" value="1"/>
</dbReference>
<evidence type="ECO:0000256" key="1">
    <source>
        <dbReference type="ARBA" id="ARBA00008509"/>
    </source>
</evidence>
<dbReference type="Gene3D" id="1.25.40.10">
    <property type="entry name" value="Tetratricopeptide repeat domain"/>
    <property type="match status" value="1"/>
</dbReference>
<feature type="compositionally biased region" description="Polar residues" evidence="3">
    <location>
        <begin position="592"/>
        <end position="607"/>
    </location>
</feature>
<dbReference type="OrthoDB" id="1898560at2759"/>
<dbReference type="Pfam" id="PF05002">
    <property type="entry name" value="SGS"/>
    <property type="match status" value="1"/>
</dbReference>
<feature type="domain" description="SGS" evidence="4">
    <location>
        <begin position="233"/>
        <end position="346"/>
    </location>
</feature>
<dbReference type="SUPFAM" id="SSF48452">
    <property type="entry name" value="TPR-like"/>
    <property type="match status" value="1"/>
</dbReference>
<dbReference type="CDD" id="cd02859">
    <property type="entry name" value="E_set_AMPKbeta_like_N"/>
    <property type="match status" value="1"/>
</dbReference>
<accession>A0A2V1ARY8</accession>
<dbReference type="PROSITE" id="PS51048">
    <property type="entry name" value="SGS"/>
    <property type="match status" value="1"/>
</dbReference>
<dbReference type="CDD" id="cd06466">
    <property type="entry name" value="p23_CS_SGT1_like"/>
    <property type="match status" value="1"/>
</dbReference>
<dbReference type="InterPro" id="IPR014756">
    <property type="entry name" value="Ig_E-set"/>
</dbReference>
<evidence type="ECO:0000259" key="5">
    <source>
        <dbReference type="PROSITE" id="PS51203"/>
    </source>
</evidence>
<feature type="region of interest" description="Disordered" evidence="3">
    <location>
        <begin position="466"/>
        <end position="560"/>
    </location>
</feature>
<dbReference type="RefSeq" id="XP_025341528.1">
    <property type="nucleotide sequence ID" value="XM_025486063.1"/>
</dbReference>
<feature type="region of interest" description="Disordered" evidence="3">
    <location>
        <begin position="581"/>
        <end position="607"/>
    </location>
</feature>
<comment type="similarity">
    <text evidence="1">Belongs to the SGT1 family.</text>
</comment>
<dbReference type="InterPro" id="IPR007699">
    <property type="entry name" value="SGS_dom"/>
</dbReference>
<dbReference type="PROSITE" id="PS50005">
    <property type="entry name" value="TPR"/>
    <property type="match status" value="1"/>
</dbReference>
<dbReference type="Gene3D" id="2.60.40.10">
    <property type="entry name" value="Immunoglobulins"/>
    <property type="match status" value="1"/>
</dbReference>
<dbReference type="AlphaFoldDB" id="A0A2V1ARY8"/>
<dbReference type="GeneID" id="37007713"/>
<dbReference type="InterPro" id="IPR013783">
    <property type="entry name" value="Ig-like_fold"/>
</dbReference>
<evidence type="ECO:0000313" key="6">
    <source>
        <dbReference type="EMBL" id="PVH20588.1"/>
    </source>
</evidence>
<proteinExistence type="inferred from homology"/>
<dbReference type="InterPro" id="IPR008978">
    <property type="entry name" value="HSP20-like_chaperone"/>
</dbReference>
<dbReference type="Gene3D" id="2.60.40.790">
    <property type="match status" value="1"/>
</dbReference>
<dbReference type="InterPro" id="IPR019734">
    <property type="entry name" value="TPR_rpt"/>
</dbReference>
<dbReference type="SUPFAM" id="SSF81296">
    <property type="entry name" value="E set domains"/>
    <property type="match status" value="1"/>
</dbReference>
<sequence>MAVELHIKHGDEAVNSKKFSEAVDHYTAALKENPDAFLAYIKRAAAYLKLSEHSTARADINEAIKIADRRGKRDDKGLCFYRLGLISYGEKQYAEALSNFKKAKEYSFTEPALDIWIAKAERDLKKLNLSEKAEPSPSESTEVKSTSADVINKQAPIKAKIRDDWYQSNENVTVTIYAKNVKEETLNIAFNSRSVAISFPSGENSEYNYNLEPLYGEIDIEQSTYKIYGTKLELTLAKKIKGKWASLEGNGEIKPVEPKESGTGLAYPSSSRKAVNWSNFKVQEDEEEEDFFAKLYKDVDDDTRRAMMKSYVESNGTVLTTNWSEAENKKYETITGNFDDWSLKKGVLKKEDGGDFVGEVRVDEPQRLVFKFVVNGSQWITSPKYKIEHDIQGNANNYLEIDDLHEEKVVAPRSASSEPSEIASVEDTSDGEVIRYSLHQNYTNDSNNGHLAEVPTSQSSYAALSIPSDGYEDLGNDAIQGDDGETTEGFTSENYHSARSCGQSHEEEGRQPLSGSPPRHRNAPIDIQTSGQSSSQPRPIQPHHSTSYRSNHAGSGDTTPINSLLSAGFFGAKQLAAPTQQESEVSTLGAHSRSSSYTARSQQQGNKVQDPLVINGLGNLTDPNASPRKKNGNLVSRFMGFFQ</sequence>
<evidence type="ECO:0000256" key="2">
    <source>
        <dbReference type="PROSITE-ProRule" id="PRU00339"/>
    </source>
</evidence>